<dbReference type="InterPro" id="IPR025337">
    <property type="entry name" value="Questin_oxidase-like"/>
</dbReference>
<evidence type="ECO:0008006" key="5">
    <source>
        <dbReference type="Google" id="ProtNLM"/>
    </source>
</evidence>
<dbReference type="Pfam" id="PF14027">
    <property type="entry name" value="Questin_oxidase"/>
    <property type="match status" value="1"/>
</dbReference>
<name>A0A178Z9J4_9EURO</name>
<dbReference type="PANTHER" id="PTHR35870:SF7">
    <property type="entry name" value="BAEYER-VILLIGER OXIDASE MDPL"/>
    <property type="match status" value="1"/>
</dbReference>
<evidence type="ECO:0000256" key="2">
    <source>
        <dbReference type="SAM" id="MobiDB-lite"/>
    </source>
</evidence>
<gene>
    <name evidence="3" type="ORF">AYL99_09315</name>
</gene>
<dbReference type="RefSeq" id="XP_018689503.1">
    <property type="nucleotide sequence ID" value="XM_018840822.1"/>
</dbReference>
<evidence type="ECO:0000313" key="4">
    <source>
        <dbReference type="Proteomes" id="UP000078343"/>
    </source>
</evidence>
<dbReference type="OrthoDB" id="10004862at2759"/>
<dbReference type="Proteomes" id="UP000078343">
    <property type="component" value="Unassembled WGS sequence"/>
</dbReference>
<dbReference type="EMBL" id="LVYI01000009">
    <property type="protein sequence ID" value="OAP56136.1"/>
    <property type="molecule type" value="Genomic_DNA"/>
</dbReference>
<protein>
    <recommendedName>
        <fullName evidence="5">HypA-like protein</fullName>
    </recommendedName>
</protein>
<dbReference type="PANTHER" id="PTHR35870">
    <property type="entry name" value="PROTEIN, PUTATIVE (AFU_ORTHOLOGUE AFUA_5G03330)-RELATED"/>
    <property type="match status" value="1"/>
</dbReference>
<feature type="region of interest" description="Disordered" evidence="2">
    <location>
        <begin position="397"/>
        <end position="432"/>
    </location>
</feature>
<keyword evidence="1" id="KW-0560">Oxidoreductase</keyword>
<accession>A0A178Z9J4</accession>
<organism evidence="3 4">
    <name type="scientific">Fonsecaea erecta</name>
    <dbReference type="NCBI Taxonomy" id="1367422"/>
    <lineage>
        <taxon>Eukaryota</taxon>
        <taxon>Fungi</taxon>
        <taxon>Dikarya</taxon>
        <taxon>Ascomycota</taxon>
        <taxon>Pezizomycotina</taxon>
        <taxon>Eurotiomycetes</taxon>
        <taxon>Chaetothyriomycetidae</taxon>
        <taxon>Chaetothyriales</taxon>
        <taxon>Herpotrichiellaceae</taxon>
        <taxon>Fonsecaea</taxon>
    </lineage>
</organism>
<dbReference type="AlphaFoldDB" id="A0A178Z9J4"/>
<feature type="compositionally biased region" description="Basic and acidic residues" evidence="2">
    <location>
        <begin position="421"/>
        <end position="432"/>
    </location>
</feature>
<dbReference type="STRING" id="1367422.A0A178Z9J4"/>
<reference evidence="3" key="1">
    <citation type="submission" date="2016-04" db="EMBL/GenBank/DDBJ databases">
        <title>Draft genome of Fonsecaea erecta CBS 125763.</title>
        <authorList>
            <person name="Weiss V.A."/>
            <person name="Vicente V.A."/>
            <person name="Raittz R.T."/>
            <person name="Moreno L.F."/>
            <person name="De Souza E.M."/>
            <person name="Pedrosa F.O."/>
            <person name="Steffens M.B."/>
            <person name="Faoro H."/>
            <person name="Tadra-Sfeir M.Z."/>
            <person name="Najafzadeh M.J."/>
            <person name="Felipe M.S."/>
            <person name="Teixeira M."/>
            <person name="Sun J."/>
            <person name="Xi L."/>
            <person name="Gomes R."/>
            <person name="De Azevedo C.M."/>
            <person name="Salgado C.G."/>
            <person name="Da Silva M.B."/>
            <person name="Nascimento M.F."/>
            <person name="Queiroz-Telles F."/>
            <person name="Attili D.S."/>
            <person name="Gorbushina A."/>
        </authorList>
    </citation>
    <scope>NUCLEOTIDE SEQUENCE [LARGE SCALE GENOMIC DNA]</scope>
    <source>
        <strain evidence="3">CBS 125763</strain>
    </source>
</reference>
<evidence type="ECO:0000313" key="3">
    <source>
        <dbReference type="EMBL" id="OAP56136.1"/>
    </source>
</evidence>
<keyword evidence="4" id="KW-1185">Reference proteome</keyword>
<comment type="caution">
    <text evidence="3">The sequence shown here is derived from an EMBL/GenBank/DDBJ whole genome shotgun (WGS) entry which is preliminary data.</text>
</comment>
<dbReference type="GO" id="GO:0016491">
    <property type="term" value="F:oxidoreductase activity"/>
    <property type="evidence" value="ECO:0007669"/>
    <property type="project" value="UniProtKB-KW"/>
</dbReference>
<dbReference type="GeneID" id="30013483"/>
<sequence length="486" mass="53922">MATASKISLSTDVPAIVHVETLDRDATDTTSSLLNHNHTLHDIVFDAVGRHNHIVHHILASFALGADAETLQKQYDQNASYQRPPPPADDDVVNALGGNSKVFFDTMAKPENYSTFLAFFTRKLSSASIPDVLNEYVFDETQLATTIFNRFFAGYYHPLIHLGYGVEFNQPAIVAEALAQACVHSTYLDAFFELTAAAAKTATPDTMVNLLDKIREDPIVSTAAHWEDGQKVRDGVLARAKYEMIAYAAQWRLSAPYTQESLEEAAAEVINADAYFTGAAQHPPKVVKMDFFYMHAVNSSIFLSVFLAQEWIAPPAKAKLVEWKGRLDLALYASRRAPRLLLDEIANYPANDNGREASLLLCWDDMFAAASRFMDDGHTAKFIRALANGERACAPYENNGSKHAGSSVEDGGHGHVNGHANGDKLNGENKHDDRWKIKGDMWRRLAMMVLDSVQPEKGERWARSVGFDEAWNDFGFRKNYSSKNGA</sequence>
<proteinExistence type="predicted"/>
<evidence type="ECO:0000256" key="1">
    <source>
        <dbReference type="ARBA" id="ARBA00023002"/>
    </source>
</evidence>